<dbReference type="InterPro" id="IPR018466">
    <property type="entry name" value="Kre9/Knh1-like_N"/>
</dbReference>
<dbReference type="PANTHER" id="PTHR40633:SF1">
    <property type="entry name" value="GPI ANCHORED SERINE-THREONINE RICH PROTEIN (AFU_ORTHOLOGUE AFUA_1G03630)"/>
    <property type="match status" value="1"/>
</dbReference>
<feature type="compositionally biased region" description="Basic and acidic residues" evidence="2">
    <location>
        <begin position="179"/>
        <end position="200"/>
    </location>
</feature>
<dbReference type="EMBL" id="JANBOJ010000101">
    <property type="protein sequence ID" value="KAJ1722650.1"/>
    <property type="molecule type" value="Genomic_DNA"/>
</dbReference>
<evidence type="ECO:0000313" key="5">
    <source>
        <dbReference type="EMBL" id="KAJ1722650.1"/>
    </source>
</evidence>
<feature type="domain" description="Yeast cell wall synthesis Kre9/Knh1-like N-terminal" evidence="4">
    <location>
        <begin position="23"/>
        <end position="113"/>
    </location>
</feature>
<dbReference type="OrthoDB" id="2260257at2759"/>
<evidence type="ECO:0000256" key="2">
    <source>
        <dbReference type="SAM" id="MobiDB-lite"/>
    </source>
</evidence>
<feature type="compositionally biased region" description="Low complexity" evidence="2">
    <location>
        <begin position="129"/>
        <end position="156"/>
    </location>
</feature>
<feature type="compositionally biased region" description="Acidic residues" evidence="2">
    <location>
        <begin position="157"/>
        <end position="178"/>
    </location>
</feature>
<comment type="caution">
    <text evidence="5">The sequence shown here is derived from an EMBL/GenBank/DDBJ whole genome shotgun (WGS) entry which is preliminary data.</text>
</comment>
<evidence type="ECO:0000256" key="1">
    <source>
        <dbReference type="ARBA" id="ARBA00022729"/>
    </source>
</evidence>
<gene>
    <name evidence="5" type="ORF">LPJ53_002954</name>
</gene>
<evidence type="ECO:0000256" key="3">
    <source>
        <dbReference type="SAM" id="SignalP"/>
    </source>
</evidence>
<proteinExistence type="predicted"/>
<name>A0A9W8CQP0_9FUNG</name>
<dbReference type="InterPro" id="IPR052982">
    <property type="entry name" value="SRP1/TIP1-like"/>
</dbReference>
<reference evidence="5" key="1">
    <citation type="submission" date="2022-07" db="EMBL/GenBank/DDBJ databases">
        <title>Phylogenomic reconstructions and comparative analyses of Kickxellomycotina fungi.</title>
        <authorList>
            <person name="Reynolds N.K."/>
            <person name="Stajich J.E."/>
            <person name="Barry K."/>
            <person name="Grigoriev I.V."/>
            <person name="Crous P."/>
            <person name="Smith M.E."/>
        </authorList>
    </citation>
    <scope>NUCLEOTIDE SEQUENCE</scope>
    <source>
        <strain evidence="5">NBRC 32514</strain>
    </source>
</reference>
<dbReference type="Pfam" id="PF10342">
    <property type="entry name" value="Kre9_KNH"/>
    <property type="match status" value="1"/>
</dbReference>
<protein>
    <recommendedName>
        <fullName evidence="4">Yeast cell wall synthesis Kre9/Knh1-like N-terminal domain-containing protein</fullName>
    </recommendedName>
</protein>
<organism evidence="5 6">
    <name type="scientific">Coemansia erecta</name>
    <dbReference type="NCBI Taxonomy" id="147472"/>
    <lineage>
        <taxon>Eukaryota</taxon>
        <taxon>Fungi</taxon>
        <taxon>Fungi incertae sedis</taxon>
        <taxon>Zoopagomycota</taxon>
        <taxon>Kickxellomycotina</taxon>
        <taxon>Kickxellomycetes</taxon>
        <taxon>Kickxellales</taxon>
        <taxon>Kickxellaceae</taxon>
        <taxon>Coemansia</taxon>
    </lineage>
</organism>
<feature type="compositionally biased region" description="Polar residues" evidence="2">
    <location>
        <begin position="209"/>
        <end position="218"/>
    </location>
</feature>
<keyword evidence="6" id="KW-1185">Reference proteome</keyword>
<accession>A0A9W8CQP0</accession>
<keyword evidence="1 3" id="KW-0732">Signal</keyword>
<evidence type="ECO:0000313" key="6">
    <source>
        <dbReference type="Proteomes" id="UP001149813"/>
    </source>
</evidence>
<dbReference type="Proteomes" id="UP001149813">
    <property type="component" value="Unassembled WGS sequence"/>
</dbReference>
<sequence>MKLVIALSALLSSAFAALSINNPVADTVWPSNGSPVTISWISDDNTVLTGTVTVQLMEGDDANLTPIMIIASGVAASTGKVTFTPPESLVGSSSYAVRVTSSVDGPHYSHSFTAGDPANTGSASAIVTSTSASSSDDSSSDESTTKSSSSKPSSSSEESDSSTEDEQSDLSSDSEDTESDKTDKDNKTSKDDDKSSKGDDTSADDDEQSSSSGASRTQLAIGGIFGAAAAVAAMF</sequence>
<feature type="chain" id="PRO_5040965227" description="Yeast cell wall synthesis Kre9/Knh1-like N-terminal domain-containing protein" evidence="3">
    <location>
        <begin position="17"/>
        <end position="235"/>
    </location>
</feature>
<dbReference type="AlphaFoldDB" id="A0A9W8CQP0"/>
<dbReference type="PANTHER" id="PTHR40633">
    <property type="entry name" value="MATRIX PROTEIN, PUTATIVE (AFU_ORTHOLOGUE AFUA_8G05410)-RELATED"/>
    <property type="match status" value="1"/>
</dbReference>
<evidence type="ECO:0000259" key="4">
    <source>
        <dbReference type="Pfam" id="PF10342"/>
    </source>
</evidence>
<feature type="signal peptide" evidence="3">
    <location>
        <begin position="1"/>
        <end position="16"/>
    </location>
</feature>
<feature type="region of interest" description="Disordered" evidence="2">
    <location>
        <begin position="127"/>
        <end position="218"/>
    </location>
</feature>